<protein>
    <submittedName>
        <fullName evidence="2">DUF4381 family protein</fullName>
    </submittedName>
</protein>
<dbReference type="RefSeq" id="WP_069729117.1">
    <property type="nucleotide sequence ID" value="NZ_JABWPE010000013.1"/>
</dbReference>
<dbReference type="Pfam" id="PF14316">
    <property type="entry name" value="DUF4381"/>
    <property type="match status" value="1"/>
</dbReference>
<name>A0A7Y6TSR4_9GAMM</name>
<evidence type="ECO:0000313" key="2">
    <source>
        <dbReference type="EMBL" id="NUY97413.1"/>
    </source>
</evidence>
<dbReference type="EMBL" id="JABWPM010000013">
    <property type="protein sequence ID" value="NUY97413.1"/>
    <property type="molecule type" value="Genomic_DNA"/>
</dbReference>
<comment type="caution">
    <text evidence="2">The sequence shown here is derived from an EMBL/GenBank/DDBJ whole genome shotgun (WGS) entry which is preliminary data.</text>
</comment>
<gene>
    <name evidence="2" type="ORF">HU668_13230</name>
</gene>
<accession>A0A7Y6TSR4</accession>
<sequence>MLAKGFSTPELAHPALPAAASWFPLPPGWTVLGVIVLLMMFIVLLSVLARFRRNRWRREARKQLPQQQVDGWITWVKRVLLVQYPRARVSQWQSPEQLLAQTPLDDELRALLCRHYCQPDNQLESAINQRIATQLGHWLETLPHV</sequence>
<organism evidence="2 3">
    <name type="scientific">Pantoea brenneri</name>
    <dbReference type="NCBI Taxonomy" id="472694"/>
    <lineage>
        <taxon>Bacteria</taxon>
        <taxon>Pseudomonadati</taxon>
        <taxon>Pseudomonadota</taxon>
        <taxon>Gammaproteobacteria</taxon>
        <taxon>Enterobacterales</taxon>
        <taxon>Erwiniaceae</taxon>
        <taxon>Pantoea</taxon>
    </lineage>
</organism>
<proteinExistence type="predicted"/>
<evidence type="ECO:0000313" key="3">
    <source>
        <dbReference type="Proteomes" id="UP000566985"/>
    </source>
</evidence>
<dbReference type="AlphaFoldDB" id="A0A7Y6TSR4"/>
<dbReference type="InterPro" id="IPR025489">
    <property type="entry name" value="DUF4381"/>
</dbReference>
<keyword evidence="1" id="KW-0472">Membrane</keyword>
<keyword evidence="1" id="KW-0812">Transmembrane</keyword>
<dbReference type="GeneID" id="57345924"/>
<feature type="transmembrane region" description="Helical" evidence="1">
    <location>
        <begin position="29"/>
        <end position="51"/>
    </location>
</feature>
<evidence type="ECO:0000256" key="1">
    <source>
        <dbReference type="SAM" id="Phobius"/>
    </source>
</evidence>
<reference evidence="2 3" key="1">
    <citation type="submission" date="2020-05" db="EMBL/GenBank/DDBJ databases">
        <title>Whole Genome Sequences of Enterobacteriales Associated with the International Space Station.</title>
        <authorList>
            <person name="Bharadwaj A."/>
            <person name="Daudu R."/>
            <person name="Singh N."/>
            <person name="Wood J."/>
            <person name="Debieu M."/>
            <person name="Mason C."/>
            <person name="Wang C."/>
            <person name="Venkateswaran K."/>
        </authorList>
    </citation>
    <scope>NUCLEOTIDE SEQUENCE [LARGE SCALE GENOMIC DNA]</scope>
    <source>
        <strain evidence="2 3">IF5SW-B1</strain>
    </source>
</reference>
<keyword evidence="1" id="KW-1133">Transmembrane helix</keyword>
<dbReference type="Proteomes" id="UP000566985">
    <property type="component" value="Unassembled WGS sequence"/>
</dbReference>